<name>A0A2N5XV34_9HYPH</name>
<dbReference type="Proteomes" id="UP000234881">
    <property type="component" value="Unassembled WGS sequence"/>
</dbReference>
<dbReference type="EMBL" id="PKUQ01000008">
    <property type="protein sequence ID" value="PLW78349.1"/>
    <property type="molecule type" value="Genomic_DNA"/>
</dbReference>
<accession>A0A2N5XV34</accession>
<evidence type="ECO:0000313" key="2">
    <source>
        <dbReference type="Proteomes" id="UP000234881"/>
    </source>
</evidence>
<organism evidence="1 2">
    <name type="scientific">Cohaesibacter celericrescens</name>
    <dbReference type="NCBI Taxonomy" id="2067669"/>
    <lineage>
        <taxon>Bacteria</taxon>
        <taxon>Pseudomonadati</taxon>
        <taxon>Pseudomonadota</taxon>
        <taxon>Alphaproteobacteria</taxon>
        <taxon>Hyphomicrobiales</taxon>
        <taxon>Cohaesibacteraceae</taxon>
    </lineage>
</organism>
<proteinExistence type="predicted"/>
<evidence type="ECO:0000313" key="1">
    <source>
        <dbReference type="EMBL" id="PLW78349.1"/>
    </source>
</evidence>
<keyword evidence="2" id="KW-1185">Reference proteome</keyword>
<gene>
    <name evidence="1" type="ORF">C0081_04435</name>
</gene>
<reference evidence="1 2" key="1">
    <citation type="submission" date="2018-01" db="EMBL/GenBank/DDBJ databases">
        <title>The draft genome sequence of Cohaesibacter sp. H1304.</title>
        <authorList>
            <person name="Wang N.-N."/>
            <person name="Du Z.-J."/>
        </authorList>
    </citation>
    <scope>NUCLEOTIDE SEQUENCE [LARGE SCALE GENOMIC DNA]</scope>
    <source>
        <strain evidence="1 2">H1304</strain>
    </source>
</reference>
<sequence>MAVTFHRLEKNPFFLVVLPTQIDAGAAKKPPLVQFPLFHALESAGDPQARLGNWSLVCTIGPRKFAPPAYGA</sequence>
<dbReference type="AlphaFoldDB" id="A0A2N5XV34"/>
<protein>
    <submittedName>
        <fullName evidence="1">Uncharacterized protein</fullName>
    </submittedName>
</protein>
<comment type="caution">
    <text evidence="1">The sequence shown here is derived from an EMBL/GenBank/DDBJ whole genome shotgun (WGS) entry which is preliminary data.</text>
</comment>